<sequence>MSRKLFVNVRTTDLRRATDFYTSLGFTLQEDFSNERAACFVVSDTIYVMVLVEDFFAESVVNGVSTSGTQTVLALNVETREEVDELADKALAAGGGKAKDPFDEGFMYGRGFLDPDANHWELVWMDPNADFS</sequence>
<dbReference type="Pfam" id="PF00903">
    <property type="entry name" value="Glyoxalase"/>
    <property type="match status" value="1"/>
</dbReference>
<protein>
    <submittedName>
        <fullName evidence="2">Glyoxalase/bleomycin resistance/extradiol dioxygenase family protein</fullName>
    </submittedName>
</protein>
<dbReference type="InterPro" id="IPR029068">
    <property type="entry name" value="Glyas_Bleomycin-R_OHBP_Dase"/>
</dbReference>
<gene>
    <name evidence="2" type="ORF">E1212_05395</name>
</gene>
<evidence type="ECO:0000259" key="1">
    <source>
        <dbReference type="PROSITE" id="PS51819"/>
    </source>
</evidence>
<proteinExistence type="predicted"/>
<dbReference type="PANTHER" id="PTHR36503">
    <property type="entry name" value="BLR2520 PROTEIN"/>
    <property type="match status" value="1"/>
</dbReference>
<evidence type="ECO:0000313" key="2">
    <source>
        <dbReference type="EMBL" id="TDC53607.1"/>
    </source>
</evidence>
<reference evidence="2 3" key="1">
    <citation type="submission" date="2019-02" db="EMBL/GenBank/DDBJ databases">
        <title>Draft genome sequences of novel Actinobacteria.</title>
        <authorList>
            <person name="Sahin N."/>
            <person name="Ay H."/>
            <person name="Saygin H."/>
        </authorList>
    </citation>
    <scope>NUCLEOTIDE SEQUENCE [LARGE SCALE GENOMIC DNA]</scope>
    <source>
        <strain evidence="2 3">KC603</strain>
    </source>
</reference>
<dbReference type="SUPFAM" id="SSF54593">
    <property type="entry name" value="Glyoxalase/Bleomycin resistance protein/Dihydroxybiphenyl dioxygenase"/>
    <property type="match status" value="1"/>
</dbReference>
<dbReference type="EMBL" id="SMKL01000008">
    <property type="protein sequence ID" value="TDC53607.1"/>
    <property type="molecule type" value="Genomic_DNA"/>
</dbReference>
<dbReference type="Gene3D" id="3.10.180.10">
    <property type="entry name" value="2,3-Dihydroxybiphenyl 1,2-Dioxygenase, domain 1"/>
    <property type="match status" value="1"/>
</dbReference>
<dbReference type="InterPro" id="IPR037523">
    <property type="entry name" value="VOC_core"/>
</dbReference>
<dbReference type="AlphaFoldDB" id="A0A4R4RU57"/>
<dbReference type="RefSeq" id="WP_131980109.1">
    <property type="nucleotide sequence ID" value="NZ_SMKL01000008.1"/>
</dbReference>
<feature type="domain" description="VOC" evidence="1">
    <location>
        <begin position="3"/>
        <end position="125"/>
    </location>
</feature>
<evidence type="ECO:0000313" key="3">
    <source>
        <dbReference type="Proteomes" id="UP000295621"/>
    </source>
</evidence>
<keyword evidence="2" id="KW-0223">Dioxygenase</keyword>
<keyword evidence="3" id="KW-1185">Reference proteome</keyword>
<dbReference type="GO" id="GO:0051213">
    <property type="term" value="F:dioxygenase activity"/>
    <property type="evidence" value="ECO:0007669"/>
    <property type="project" value="UniProtKB-KW"/>
</dbReference>
<dbReference type="InterPro" id="IPR004360">
    <property type="entry name" value="Glyas_Fos-R_dOase_dom"/>
</dbReference>
<organism evidence="2 3">
    <name type="scientific">Jiangella ureilytica</name>
    <dbReference type="NCBI Taxonomy" id="2530374"/>
    <lineage>
        <taxon>Bacteria</taxon>
        <taxon>Bacillati</taxon>
        <taxon>Actinomycetota</taxon>
        <taxon>Actinomycetes</taxon>
        <taxon>Jiangellales</taxon>
        <taxon>Jiangellaceae</taxon>
        <taxon>Jiangella</taxon>
    </lineage>
</organism>
<accession>A0A4R4RU57</accession>
<dbReference type="PROSITE" id="PS51819">
    <property type="entry name" value="VOC"/>
    <property type="match status" value="1"/>
</dbReference>
<keyword evidence="2" id="KW-0560">Oxidoreductase</keyword>
<comment type="caution">
    <text evidence="2">The sequence shown here is derived from an EMBL/GenBank/DDBJ whole genome shotgun (WGS) entry which is preliminary data.</text>
</comment>
<dbReference type="Proteomes" id="UP000295621">
    <property type="component" value="Unassembled WGS sequence"/>
</dbReference>
<name>A0A4R4RU57_9ACTN</name>
<dbReference type="PANTHER" id="PTHR36503:SF2">
    <property type="entry name" value="BLR2408 PROTEIN"/>
    <property type="match status" value="1"/>
</dbReference>
<dbReference type="OrthoDB" id="4265398at2"/>